<evidence type="ECO:0000313" key="8">
    <source>
        <dbReference type="Proteomes" id="UP000007110"/>
    </source>
</evidence>
<dbReference type="InterPro" id="IPR056333">
    <property type="entry name" value="BBS7_pf_dom"/>
</dbReference>
<evidence type="ECO:0000259" key="4">
    <source>
        <dbReference type="Pfam" id="PF23360"/>
    </source>
</evidence>
<dbReference type="Pfam" id="PF23349">
    <property type="entry name" value="BBS7_hp"/>
    <property type="match status" value="1"/>
</dbReference>
<dbReference type="InterPro" id="IPR016575">
    <property type="entry name" value="Bardet-Biedl_syndrome_7_prot"/>
</dbReference>
<keyword evidence="1" id="KW-0969">Cilium</keyword>
<dbReference type="InterPro" id="IPR056335">
    <property type="entry name" value="BBS7_hairpin"/>
</dbReference>
<dbReference type="Pfam" id="PF23361">
    <property type="entry name" value="BBS7_pf"/>
    <property type="match status" value="1"/>
</dbReference>
<dbReference type="Pfam" id="PF23743">
    <property type="entry name" value="Beta-prop_BBS7"/>
    <property type="match status" value="1"/>
</dbReference>
<dbReference type="GO" id="GO:0015031">
    <property type="term" value="P:protein transport"/>
    <property type="evidence" value="ECO:0007669"/>
    <property type="project" value="UniProtKB-KW"/>
</dbReference>
<dbReference type="GO" id="GO:0043005">
    <property type="term" value="C:neuron projection"/>
    <property type="evidence" value="ECO:0000318"/>
    <property type="project" value="GO_Central"/>
</dbReference>
<feature type="domain" description="BBS7 helical hairpin" evidence="3">
    <location>
        <begin position="599"/>
        <end position="712"/>
    </location>
</feature>
<keyword evidence="1" id="KW-0813">Transport</keyword>
<comment type="function">
    <text evidence="1">The BBSome complex is thought to function as a coat complex required for sorting of specific membrane proteins to the primary cilia. The BBSome complex is required for ciliogenesis but is dispensable for centriolar satellite function.</text>
</comment>
<dbReference type="OrthoDB" id="414590at2759"/>
<dbReference type="GO" id="GO:0036064">
    <property type="term" value="C:ciliary basal body"/>
    <property type="evidence" value="ECO:0000318"/>
    <property type="project" value="GO_Central"/>
</dbReference>
<organism evidence="7 8">
    <name type="scientific">Strongylocentrotus purpuratus</name>
    <name type="common">Purple sea urchin</name>
    <dbReference type="NCBI Taxonomy" id="7668"/>
    <lineage>
        <taxon>Eukaryota</taxon>
        <taxon>Metazoa</taxon>
        <taxon>Echinodermata</taxon>
        <taxon>Eleutherozoa</taxon>
        <taxon>Echinozoa</taxon>
        <taxon>Echinoidea</taxon>
        <taxon>Euechinoidea</taxon>
        <taxon>Echinacea</taxon>
        <taxon>Camarodonta</taxon>
        <taxon>Echinidea</taxon>
        <taxon>Strongylocentrotidae</taxon>
        <taxon>Strongylocentrotus</taxon>
    </lineage>
</organism>
<evidence type="ECO:0000313" key="7">
    <source>
        <dbReference type="EnsemblMetazoa" id="XP_030837065"/>
    </source>
</evidence>
<dbReference type="GO" id="GO:1905515">
    <property type="term" value="P:non-motile cilium assembly"/>
    <property type="evidence" value="ECO:0007669"/>
    <property type="project" value="InterPro"/>
</dbReference>
<dbReference type="AlphaFoldDB" id="A0A7M7NIC4"/>
<name>A0A7M7NIC4_STRPU</name>
<dbReference type="InterPro" id="IPR056334">
    <property type="entry name" value="BBS7_GAE_dom"/>
</dbReference>
<keyword evidence="1" id="KW-0653">Protein transport</keyword>
<dbReference type="Pfam" id="PF23360">
    <property type="entry name" value="BBS7_GAE"/>
    <property type="match status" value="1"/>
</dbReference>
<dbReference type="GO" id="GO:0016020">
    <property type="term" value="C:membrane"/>
    <property type="evidence" value="ECO:0000318"/>
    <property type="project" value="GO_Central"/>
</dbReference>
<dbReference type="GO" id="GO:0034464">
    <property type="term" value="C:BBSome"/>
    <property type="evidence" value="ECO:0000318"/>
    <property type="project" value="GO_Central"/>
</dbReference>
<keyword evidence="2" id="KW-0175">Coiled coil</keyword>
<feature type="domain" description="BBS7 platform" evidence="5">
    <location>
        <begin position="494"/>
        <end position="596"/>
    </location>
</feature>
<keyword evidence="1" id="KW-0963">Cytoplasm</keyword>
<dbReference type="CTD" id="55212"/>
<sequence length="717" mass="80355">MMELSLNRVDYLQVGVTCPRTMRLLPEKKAKAPQKVAVADQTGVIQCFNIKKGEAVSAFKTLPGPKISRLELGGTLGSLADKVFAACGSEIKGFTKKGKQFLGFDTNLTESIKTMWVCGSHLFLGGNYIFNHYLDCKDENYYLCSDRINDILCLPLTRVKEVTPVLACQDRVLRVIEGSNLLYEVEVAGPPQSLSLFADEGGEEGEDVLYGTSDGKVGLVQLNRISPSHKWEIPNEKRSGGVLCMDNYDITADGISDLLIGRDDGLVEVYGYNDADEPILRYSTTLSESVSSIQGGVVNSSGFDEVIACTYAGWIQGLTTEPSYKEAGPGEKVQVSDDTQGKISHLKSELESLQSKVMQEREKYHYQAMNTKAISAVPQFNINDRFSLNRDDASYTLSIEVQVAIDNILLQSDVPIDLLDTEKNTAVVSYSACDTENGNFLLATYRCQANTTRLELKIRSIEGQYGTLQAYITPRLQPKTCQLRQYQIKPLSLHQRTHMLDDSRPMNQLKLTGQFSLAEIHSWVSYCLPEIPERTPPGDSINFHFLSTFLDTQLDCLYKKGEGVFRSDNISTISILKDVLSKEATKRKINLNISYDLADESVANTLRRIHPKLEYQLLLAKKVQLVDALKELQIHEGDLEFMSPEYRQILEEADTLQQEYKKQPCHLERLYGMITDLFIDKFKFKGSNVKTKVPQLLEVLDNYELENLIGFFEAGGV</sequence>
<dbReference type="PANTHER" id="PTHR16074">
    <property type="entry name" value="BARDET-BIEDL SYNDROME 7 PROTEIN"/>
    <property type="match status" value="1"/>
</dbReference>
<dbReference type="InterPro" id="IPR056332">
    <property type="entry name" value="Beta-prop_BBS7"/>
</dbReference>
<dbReference type="GO" id="GO:0005930">
    <property type="term" value="C:axoneme"/>
    <property type="evidence" value="ECO:0000318"/>
    <property type="project" value="GO_Central"/>
</dbReference>
<dbReference type="Proteomes" id="UP000007110">
    <property type="component" value="Unassembled WGS sequence"/>
</dbReference>
<proteinExistence type="predicted"/>
<dbReference type="GO" id="GO:0008104">
    <property type="term" value="P:intracellular protein localization"/>
    <property type="evidence" value="ECO:0000318"/>
    <property type="project" value="GO_Central"/>
</dbReference>
<dbReference type="InParanoid" id="A0A7M7NIC4"/>
<evidence type="ECO:0000259" key="6">
    <source>
        <dbReference type="Pfam" id="PF23743"/>
    </source>
</evidence>
<reference evidence="8" key="1">
    <citation type="submission" date="2015-02" db="EMBL/GenBank/DDBJ databases">
        <title>Genome sequencing for Strongylocentrotus purpuratus.</title>
        <authorList>
            <person name="Murali S."/>
            <person name="Liu Y."/>
            <person name="Vee V."/>
            <person name="English A."/>
            <person name="Wang M."/>
            <person name="Skinner E."/>
            <person name="Han Y."/>
            <person name="Muzny D.M."/>
            <person name="Worley K.C."/>
            <person name="Gibbs R.A."/>
        </authorList>
    </citation>
    <scope>NUCLEOTIDE SEQUENCE</scope>
</reference>
<accession>A0A7M7NIC4</accession>
<evidence type="ECO:0000259" key="3">
    <source>
        <dbReference type="Pfam" id="PF23349"/>
    </source>
</evidence>
<reference evidence="7" key="2">
    <citation type="submission" date="2021-01" db="UniProtKB">
        <authorList>
            <consortium name="EnsemblMetazoa"/>
        </authorList>
    </citation>
    <scope>IDENTIFICATION</scope>
</reference>
<dbReference type="RefSeq" id="XP_030837065.1">
    <property type="nucleotide sequence ID" value="XM_030981205.1"/>
</dbReference>
<dbReference type="GeneID" id="586040"/>
<dbReference type="GO" id="GO:0060271">
    <property type="term" value="P:cilium assembly"/>
    <property type="evidence" value="ECO:0000318"/>
    <property type="project" value="GO_Central"/>
</dbReference>
<keyword evidence="1" id="KW-0970">Cilium biogenesis/degradation</keyword>
<keyword evidence="8" id="KW-1185">Reference proteome</keyword>
<feature type="domain" description="BBS7 GAE" evidence="4">
    <location>
        <begin position="378"/>
        <end position="486"/>
    </location>
</feature>
<dbReference type="EnsemblMetazoa" id="XM_030981205">
    <property type="protein sequence ID" value="XP_030837065"/>
    <property type="gene ID" value="LOC586040"/>
</dbReference>
<evidence type="ECO:0000256" key="1">
    <source>
        <dbReference type="PIRNR" id="PIRNR011091"/>
    </source>
</evidence>
<keyword evidence="1" id="KW-0206">Cytoskeleton</keyword>
<evidence type="ECO:0000259" key="5">
    <source>
        <dbReference type="Pfam" id="PF23361"/>
    </source>
</evidence>
<feature type="domain" description="BBS7 beta-propeller" evidence="6">
    <location>
        <begin position="22"/>
        <end position="320"/>
    </location>
</feature>
<dbReference type="OMA" id="KGEGCFK"/>
<keyword evidence="1" id="KW-0966">Cell projection</keyword>
<dbReference type="PANTHER" id="PTHR16074:SF4">
    <property type="entry name" value="BARDET-BIEDL SYNDROME 7 PROTEIN"/>
    <property type="match status" value="1"/>
</dbReference>
<comment type="subunit">
    <text evidence="1">Part of BBSome complex.</text>
</comment>
<protein>
    <recommendedName>
        <fullName evidence="1">Bardet-Biedl syndrome 7 protein homolog</fullName>
    </recommendedName>
</protein>
<dbReference type="PIRSF" id="PIRSF011091">
    <property type="entry name" value="BBS7"/>
    <property type="match status" value="1"/>
</dbReference>
<evidence type="ECO:0000256" key="2">
    <source>
        <dbReference type="SAM" id="Coils"/>
    </source>
</evidence>
<dbReference type="KEGG" id="spu:586040"/>
<feature type="coiled-coil region" evidence="2">
    <location>
        <begin position="336"/>
        <end position="363"/>
    </location>
</feature>